<evidence type="ECO:0000256" key="1">
    <source>
        <dbReference type="SAM" id="MobiDB-lite"/>
    </source>
</evidence>
<feature type="region of interest" description="Disordered" evidence="1">
    <location>
        <begin position="191"/>
        <end position="245"/>
    </location>
</feature>
<accession>A0A7R9ULQ7</accession>
<evidence type="ECO:0000313" key="2">
    <source>
        <dbReference type="EMBL" id="CAD8268199.1"/>
    </source>
</evidence>
<proteinExistence type="predicted"/>
<feature type="region of interest" description="Disordered" evidence="1">
    <location>
        <begin position="1"/>
        <end position="40"/>
    </location>
</feature>
<protein>
    <submittedName>
        <fullName evidence="2">Uncharacterized protein</fullName>
    </submittedName>
</protein>
<sequence>MAVVENDGAASARERRRLDGDQPVARHAKRRAGERKVRRQRDQALEQFGSAFVAVPRTRAHELAKIARRRPAAGDAHELLGSQRLPRRKLVVDVGEQAARLVDGCDRRAQRRRVVRCAERDEARDAFLRTLRAQPLAHVRANRPAADGMANQCDARVGATLSVHSRERLVQRLKIEVQRRGWLEARLPEGRGEGRRRDAQPTGGKDAACEHARAFGVSTGPGRRARRAPGVERSPEGTRLASTGA</sequence>
<gene>
    <name evidence="2" type="ORF">PLUT1463_LOCUS2513</name>
</gene>
<organism evidence="2">
    <name type="scientific">Diacronema lutheri</name>
    <name type="common">Unicellular marine alga</name>
    <name type="synonym">Monochrysis lutheri</name>
    <dbReference type="NCBI Taxonomy" id="2081491"/>
    <lineage>
        <taxon>Eukaryota</taxon>
        <taxon>Haptista</taxon>
        <taxon>Haptophyta</taxon>
        <taxon>Pavlovophyceae</taxon>
        <taxon>Pavlovales</taxon>
        <taxon>Pavlovaceae</taxon>
        <taxon>Diacronema</taxon>
    </lineage>
</organism>
<reference evidence="2" key="1">
    <citation type="submission" date="2021-01" db="EMBL/GenBank/DDBJ databases">
        <authorList>
            <person name="Corre E."/>
            <person name="Pelletier E."/>
            <person name="Niang G."/>
            <person name="Scheremetjew M."/>
            <person name="Finn R."/>
            <person name="Kale V."/>
            <person name="Holt S."/>
            <person name="Cochrane G."/>
            <person name="Meng A."/>
            <person name="Brown T."/>
            <person name="Cohen L."/>
        </authorList>
    </citation>
    <scope>NUCLEOTIDE SEQUENCE</scope>
    <source>
        <strain evidence="2">RCC1537</strain>
    </source>
</reference>
<feature type="compositionally biased region" description="Basic residues" evidence="1">
    <location>
        <begin position="26"/>
        <end position="39"/>
    </location>
</feature>
<dbReference type="AlphaFoldDB" id="A0A7R9ULQ7"/>
<name>A0A7R9ULQ7_DIALT</name>
<dbReference type="EMBL" id="HBEB01003887">
    <property type="protein sequence ID" value="CAD8268199.1"/>
    <property type="molecule type" value="Transcribed_RNA"/>
</dbReference>